<keyword evidence="1" id="KW-1133">Transmembrane helix</keyword>
<proteinExistence type="predicted"/>
<keyword evidence="3" id="KW-1185">Reference proteome</keyword>
<evidence type="ECO:0000313" key="3">
    <source>
        <dbReference type="Proteomes" id="UP001150259"/>
    </source>
</evidence>
<gene>
    <name evidence="2" type="ORF">OO014_17160</name>
</gene>
<keyword evidence="1" id="KW-0812">Transmembrane</keyword>
<sequence>MNYDATLIVHGVAVLCSENALMVLTSGVAPPGHQRRMEESPNDRWRFMNRKVVWVVLASLGWLGLVLVGVWMKAQPASLWRVLEAPVTVVAGGFAAVVVAALLFDPIKLWVARAAADEVERREDQRWLRDKYPHARATQDALRHEAAIGAALLYEAVASTGALTAVIPSETLRWDVRRLPPTHPALGADSGPEELAAMFQALAQSLKDDERSRWTGPMALANIQLEMVLTVLRVHQEEEQIAHVVRIMGADYSRNADDRVWLVPERHESVPDEVRERLTDTAVEALASFPDASVADRLAIVASRLLNMGNAVAGARDFDPASLTRALLVLTVQSERLRYVVSSPTAHSVVMGDGTVREATTGDPWPNALDRMRTVVRLWRAMMDVRSQLLQATAQTLEAASRLGADTRNAWLDDPTQRDDILGSDGSWDLWRLRNHMKFESD</sequence>
<accession>A0ABT5GL84</accession>
<evidence type="ECO:0000313" key="2">
    <source>
        <dbReference type="EMBL" id="MDC5698984.1"/>
    </source>
</evidence>
<organism evidence="2 3">
    <name type="scientific">Intrasporangium calvum</name>
    <dbReference type="NCBI Taxonomy" id="53358"/>
    <lineage>
        <taxon>Bacteria</taxon>
        <taxon>Bacillati</taxon>
        <taxon>Actinomycetota</taxon>
        <taxon>Actinomycetes</taxon>
        <taxon>Micrococcales</taxon>
        <taxon>Intrasporangiaceae</taxon>
        <taxon>Intrasporangium</taxon>
    </lineage>
</organism>
<dbReference type="EMBL" id="JAPFQL010000098">
    <property type="protein sequence ID" value="MDC5698984.1"/>
    <property type="molecule type" value="Genomic_DNA"/>
</dbReference>
<protein>
    <submittedName>
        <fullName evidence="2">Uncharacterized protein</fullName>
    </submittedName>
</protein>
<feature type="transmembrane region" description="Helical" evidence="1">
    <location>
        <begin position="52"/>
        <end position="71"/>
    </location>
</feature>
<evidence type="ECO:0000256" key="1">
    <source>
        <dbReference type="SAM" id="Phobius"/>
    </source>
</evidence>
<feature type="transmembrane region" description="Helical" evidence="1">
    <location>
        <begin position="83"/>
        <end position="104"/>
    </location>
</feature>
<name>A0ABT5GL84_9MICO</name>
<comment type="caution">
    <text evidence="2">The sequence shown here is derived from an EMBL/GenBank/DDBJ whole genome shotgun (WGS) entry which is preliminary data.</text>
</comment>
<dbReference type="RefSeq" id="WP_272463542.1">
    <property type="nucleotide sequence ID" value="NZ_JAPFQL010000098.1"/>
</dbReference>
<keyword evidence="1" id="KW-0472">Membrane</keyword>
<reference evidence="2 3" key="1">
    <citation type="submission" date="2022-11" db="EMBL/GenBank/DDBJ databases">
        <title>Anaerobic phenanthrene biodegradation by a DNRA strain PheN6.</title>
        <authorList>
            <person name="Zhang Z."/>
        </authorList>
    </citation>
    <scope>NUCLEOTIDE SEQUENCE [LARGE SCALE GENOMIC DNA]</scope>
    <source>
        <strain evidence="2 3">PheN6</strain>
    </source>
</reference>
<dbReference type="Proteomes" id="UP001150259">
    <property type="component" value="Unassembled WGS sequence"/>
</dbReference>